<evidence type="ECO:0000256" key="6">
    <source>
        <dbReference type="ARBA" id="ARBA00022840"/>
    </source>
</evidence>
<dbReference type="InterPro" id="IPR003593">
    <property type="entry name" value="AAA+_ATPase"/>
</dbReference>
<proteinExistence type="inferred from homology"/>
<comment type="function">
    <text evidence="10">Component of the origin recognition complex (ORC) that binds origins of replication. DNA-binding is ATP-dependent, however specific DNA sequences that define origins of replication have not been identified so far. ORC is required to assemble the pre-replication complex necessary to initiate DNA replication.</text>
</comment>
<dbReference type="FunFam" id="3.40.50.300:FF:000199">
    <property type="entry name" value="Origin recognition complex subunit 1"/>
    <property type="match status" value="1"/>
</dbReference>
<organism evidence="13 14">
    <name type="scientific">Smittium culicis</name>
    <dbReference type="NCBI Taxonomy" id="133412"/>
    <lineage>
        <taxon>Eukaryota</taxon>
        <taxon>Fungi</taxon>
        <taxon>Fungi incertae sedis</taxon>
        <taxon>Zoopagomycota</taxon>
        <taxon>Kickxellomycotina</taxon>
        <taxon>Harpellomycetes</taxon>
        <taxon>Harpellales</taxon>
        <taxon>Legeriomycetaceae</taxon>
        <taxon>Smittium</taxon>
    </lineage>
</organism>
<keyword evidence="4" id="KW-0479">Metal-binding</keyword>
<feature type="region of interest" description="Disordered" evidence="11">
    <location>
        <begin position="248"/>
        <end position="291"/>
    </location>
</feature>
<evidence type="ECO:0000313" key="13">
    <source>
        <dbReference type="EMBL" id="OMJ28081.1"/>
    </source>
</evidence>
<evidence type="ECO:0000256" key="7">
    <source>
        <dbReference type="ARBA" id="ARBA00022842"/>
    </source>
</evidence>
<dbReference type="Gene3D" id="1.10.8.60">
    <property type="match status" value="1"/>
</dbReference>
<dbReference type="AlphaFoldDB" id="A0A1R1YMD5"/>
<evidence type="ECO:0000256" key="8">
    <source>
        <dbReference type="ARBA" id="ARBA00023125"/>
    </source>
</evidence>
<dbReference type="SMART" id="SM00382">
    <property type="entry name" value="AAA"/>
    <property type="match status" value="1"/>
</dbReference>
<evidence type="ECO:0000259" key="12">
    <source>
        <dbReference type="PROSITE" id="PS51038"/>
    </source>
</evidence>
<name>A0A1R1YMD5_9FUNG</name>
<dbReference type="GO" id="GO:0003688">
    <property type="term" value="F:DNA replication origin binding"/>
    <property type="evidence" value="ECO:0007669"/>
    <property type="project" value="TreeGrafter"/>
</dbReference>
<feature type="region of interest" description="Disordered" evidence="11">
    <location>
        <begin position="1"/>
        <end position="37"/>
    </location>
</feature>
<dbReference type="GO" id="GO:0016887">
    <property type="term" value="F:ATP hydrolysis activity"/>
    <property type="evidence" value="ECO:0007669"/>
    <property type="project" value="InterPro"/>
</dbReference>
<evidence type="ECO:0000256" key="5">
    <source>
        <dbReference type="ARBA" id="ARBA00022741"/>
    </source>
</evidence>
<keyword evidence="6 10" id="KW-0067">ATP-binding</keyword>
<keyword evidence="8 10" id="KW-0238">DNA-binding</keyword>
<dbReference type="Gene3D" id="3.40.50.300">
    <property type="entry name" value="P-loop containing nucleotide triphosphate hydrolases"/>
    <property type="match status" value="1"/>
</dbReference>
<protein>
    <recommendedName>
        <fullName evidence="10">Origin recognition complex subunit 1</fullName>
    </recommendedName>
</protein>
<comment type="subcellular location">
    <subcellularLocation>
        <location evidence="1 10">Nucleus</location>
    </subcellularLocation>
</comment>
<feature type="compositionally biased region" description="Polar residues" evidence="11">
    <location>
        <begin position="1"/>
        <end position="26"/>
    </location>
</feature>
<evidence type="ECO:0000256" key="10">
    <source>
        <dbReference type="RuleBase" id="RU365058"/>
    </source>
</evidence>
<sequence>MVITRRTQTTAPNASKNQTSSRVTRNSASALAADSSSTGLNKGNLKLSTRAFSKSSVGTFIFEETKFLLGHFILVRQKNKRHPLIGVINSFPEKRIKEPIFTIRLFYYHRDLPLKIKRSIEKSNNELFYTNSIATVSPADIVKIVSVLSPSGYEKKTRSINAKHIDSSDSEFPDYYHCSKSYNIKTYELNEINWQQTYNIVGGTIISKLTNSQYNETIFGKTLEKKSKTATHKSNTINEAETTRVTRKMGRLSISNIPPPKNIYKPNSIPTPIVKSKKYSKHNDSDSDYSSNYFSSDNYDSHDDYSSSESEFSDASDDDFIFSKQNRRSKQSSYSTSKKNNLVSREKYANKFNLIKNYRAKNSYLDLRLPSRDYIQNSSEPQKNSKFESALANLHVSATPESLPCRENECMDIFGELYEALDTRTSCCLYVSGVPGTGKTATVYEVINMIKMSCDSGDLPHFDFVEINGMKLTEPQQLYVQLWKNISGTQTKLTAAHAALMLNEFFSDSSAKKNSQPMKIVFVDELDVLVTKSQSIMYNLFDWPTRPKSNLIVITVANTMDLPERMLQHKISSRLGLKRINFMPYSHEQLTKIVTSRIGDSLVFEPDAVQLCARKIGAVSGDARRALDVCRRAVEIVQNEIDPTKSNSASSSNDSGLVTMRIIDQVIKEMYSYGFIPIIQNASFHQKLFMISTRAAIRACGLPETQLGEISRIHNQMAQMYGQLGSSSMLGGQVLNQSMTIRIALDVAKLGIIMIEPNSQAGLSRLVRLNISDDDILMALRPDKLLGKLIVQ</sequence>
<evidence type="ECO:0000313" key="14">
    <source>
        <dbReference type="Proteomes" id="UP000187429"/>
    </source>
</evidence>
<keyword evidence="9 10" id="KW-0539">Nucleus</keyword>
<dbReference type="Pfam" id="PF00004">
    <property type="entry name" value="AAA"/>
    <property type="match status" value="1"/>
</dbReference>
<keyword evidence="3 10" id="KW-0235">DNA replication</keyword>
<feature type="domain" description="BAH" evidence="12">
    <location>
        <begin position="65"/>
        <end position="193"/>
    </location>
</feature>
<evidence type="ECO:0000256" key="1">
    <source>
        <dbReference type="ARBA" id="ARBA00004123"/>
    </source>
</evidence>
<dbReference type="Proteomes" id="UP000187429">
    <property type="component" value="Unassembled WGS sequence"/>
</dbReference>
<evidence type="ECO:0000256" key="3">
    <source>
        <dbReference type="ARBA" id="ARBA00022705"/>
    </source>
</evidence>
<dbReference type="EMBL" id="LSSM01000719">
    <property type="protein sequence ID" value="OMJ28081.1"/>
    <property type="molecule type" value="Genomic_DNA"/>
</dbReference>
<keyword evidence="14" id="KW-1185">Reference proteome</keyword>
<keyword evidence="5 10" id="KW-0547">Nucleotide-binding</keyword>
<evidence type="ECO:0000256" key="4">
    <source>
        <dbReference type="ARBA" id="ARBA00022723"/>
    </source>
</evidence>
<dbReference type="GO" id="GO:0033314">
    <property type="term" value="P:mitotic DNA replication checkpoint signaling"/>
    <property type="evidence" value="ECO:0007669"/>
    <property type="project" value="TreeGrafter"/>
</dbReference>
<reference evidence="14" key="1">
    <citation type="submission" date="2017-01" db="EMBL/GenBank/DDBJ databases">
        <authorList>
            <person name="Wang Y."/>
            <person name="White M."/>
            <person name="Kvist S."/>
            <person name="Moncalvo J.-M."/>
        </authorList>
    </citation>
    <scope>NUCLEOTIDE SEQUENCE [LARGE SCALE GENOMIC DNA]</scope>
    <source>
        <strain evidence="14">ID-206-W2</strain>
    </source>
</reference>
<dbReference type="InterPro" id="IPR054425">
    <property type="entry name" value="Cdc6_ORC1-like_ATPase_lid"/>
</dbReference>
<dbReference type="GO" id="GO:0005664">
    <property type="term" value="C:nuclear origin of replication recognition complex"/>
    <property type="evidence" value="ECO:0007669"/>
    <property type="project" value="TreeGrafter"/>
</dbReference>
<dbReference type="GO" id="GO:0003682">
    <property type="term" value="F:chromatin binding"/>
    <property type="evidence" value="ECO:0007669"/>
    <property type="project" value="InterPro"/>
</dbReference>
<feature type="compositionally biased region" description="Low complexity" evidence="11">
    <location>
        <begin position="27"/>
        <end position="37"/>
    </location>
</feature>
<comment type="caution">
    <text evidence="13">The sequence shown here is derived from an EMBL/GenBank/DDBJ whole genome shotgun (WGS) entry which is preliminary data.</text>
</comment>
<dbReference type="InterPro" id="IPR043151">
    <property type="entry name" value="BAH_sf"/>
</dbReference>
<comment type="subunit">
    <text evidence="10">ORC is composed of six subunits.</text>
</comment>
<dbReference type="GO" id="GO:0046872">
    <property type="term" value="F:metal ion binding"/>
    <property type="evidence" value="ECO:0007669"/>
    <property type="project" value="UniProtKB-KW"/>
</dbReference>
<dbReference type="PANTHER" id="PTHR10763">
    <property type="entry name" value="CELL DIVISION CONTROL PROTEIN 6-RELATED"/>
    <property type="match status" value="1"/>
</dbReference>
<dbReference type="OrthoDB" id="1926878at2759"/>
<evidence type="ECO:0000256" key="9">
    <source>
        <dbReference type="ARBA" id="ARBA00023242"/>
    </source>
</evidence>
<dbReference type="SUPFAM" id="SSF52540">
    <property type="entry name" value="P-loop containing nucleoside triphosphate hydrolases"/>
    <property type="match status" value="1"/>
</dbReference>
<dbReference type="Pfam" id="PF22606">
    <property type="entry name" value="Cdc6-ORC-like_ATPase_lid"/>
    <property type="match status" value="1"/>
</dbReference>
<dbReference type="InterPro" id="IPR050311">
    <property type="entry name" value="ORC1/CDC6"/>
</dbReference>
<dbReference type="Gene3D" id="2.30.30.490">
    <property type="match status" value="1"/>
</dbReference>
<comment type="similarity">
    <text evidence="2 10">Belongs to the ORC1 family.</text>
</comment>
<dbReference type="InterPro" id="IPR001025">
    <property type="entry name" value="BAH_dom"/>
</dbReference>
<dbReference type="InterPro" id="IPR003959">
    <property type="entry name" value="ATPase_AAA_core"/>
</dbReference>
<dbReference type="PROSITE" id="PS51038">
    <property type="entry name" value="BAH"/>
    <property type="match status" value="1"/>
</dbReference>
<keyword evidence="7" id="KW-0460">Magnesium</keyword>
<gene>
    <name evidence="13" type="ORF">AYI69_g2453</name>
</gene>
<dbReference type="GO" id="GO:0005524">
    <property type="term" value="F:ATP binding"/>
    <property type="evidence" value="ECO:0007669"/>
    <property type="project" value="UniProtKB-KW"/>
</dbReference>
<evidence type="ECO:0000256" key="2">
    <source>
        <dbReference type="ARBA" id="ARBA00008398"/>
    </source>
</evidence>
<dbReference type="CDD" id="cd00009">
    <property type="entry name" value="AAA"/>
    <property type="match status" value="1"/>
</dbReference>
<evidence type="ECO:0000256" key="11">
    <source>
        <dbReference type="SAM" id="MobiDB-lite"/>
    </source>
</evidence>
<dbReference type="PANTHER" id="PTHR10763:SF23">
    <property type="entry name" value="ORIGIN RECOGNITION COMPLEX SUBUNIT 1"/>
    <property type="match status" value="1"/>
</dbReference>
<dbReference type="InterPro" id="IPR027417">
    <property type="entry name" value="P-loop_NTPase"/>
</dbReference>
<dbReference type="GO" id="GO:0006270">
    <property type="term" value="P:DNA replication initiation"/>
    <property type="evidence" value="ECO:0007669"/>
    <property type="project" value="TreeGrafter"/>
</dbReference>
<accession>A0A1R1YMD5</accession>